<dbReference type="SUPFAM" id="SSF52047">
    <property type="entry name" value="RNI-like"/>
    <property type="match status" value="1"/>
</dbReference>
<dbReference type="InterPro" id="IPR001611">
    <property type="entry name" value="Leu-rich_rpt"/>
</dbReference>
<protein>
    <submittedName>
        <fullName evidence="4">Uncharacterized protein</fullName>
    </submittedName>
</protein>
<reference evidence="4" key="1">
    <citation type="submission" date="2025-08" db="UniProtKB">
        <authorList>
            <consortium name="Ensembl"/>
        </authorList>
    </citation>
    <scope>IDENTIFICATION</scope>
</reference>
<dbReference type="SMART" id="SM00368">
    <property type="entry name" value="LRR_RI"/>
    <property type="match status" value="8"/>
</dbReference>
<evidence type="ECO:0000256" key="3">
    <source>
        <dbReference type="SAM" id="MobiDB-lite"/>
    </source>
</evidence>
<dbReference type="Gene3D" id="3.80.10.10">
    <property type="entry name" value="Ribonuclease Inhibitor"/>
    <property type="match status" value="2"/>
</dbReference>
<keyword evidence="1" id="KW-0433">Leucine-rich repeat</keyword>
<dbReference type="Proteomes" id="UP000261640">
    <property type="component" value="Unplaced"/>
</dbReference>
<dbReference type="InterPro" id="IPR032675">
    <property type="entry name" value="LRR_dom_sf"/>
</dbReference>
<dbReference type="STRING" id="205130.ENSMAMP00000026032"/>
<evidence type="ECO:0000256" key="2">
    <source>
        <dbReference type="ARBA" id="ARBA00022737"/>
    </source>
</evidence>
<dbReference type="Pfam" id="PF13516">
    <property type="entry name" value="LRR_6"/>
    <property type="match status" value="5"/>
</dbReference>
<keyword evidence="5" id="KW-1185">Reference proteome</keyword>
<dbReference type="AlphaFoldDB" id="A0A3Q3MLS6"/>
<feature type="region of interest" description="Disordered" evidence="3">
    <location>
        <begin position="300"/>
        <end position="323"/>
    </location>
</feature>
<sequence>MCPHRLCYSRLSETHCEVVASALKSNPSHLRHLDLTWNNLKDPAVQQLCGGLQSPHCRLETLRLENCSLSETSCGYLASALKSNPSHLRHLDLSLNTLQDPGVQQLCGGLQSPDCRLETLRLDNCSLSAVVIWSQTLKSNPSHLRQLDLSWKNLQDRGVQQLCGGLHSPDCRLETLRLENCRLSETSCGYLVSALKSNPSHLRKLDLSYNNLKDPGVQQLCGGLQSPDCRLETLRLKDCRLSETSCGYLVSALKSSPSHLRHLDLRGNSLHDPDVQQLCDLVQSPDCRLETLRSVEGWRGEQGQASGLDRKTERETTASQSNQPEACCDHVFELM</sequence>
<evidence type="ECO:0000256" key="1">
    <source>
        <dbReference type="ARBA" id="ARBA00022614"/>
    </source>
</evidence>
<accession>A0A3Q3MLS6</accession>
<reference evidence="4" key="2">
    <citation type="submission" date="2025-09" db="UniProtKB">
        <authorList>
            <consortium name="Ensembl"/>
        </authorList>
    </citation>
    <scope>IDENTIFICATION</scope>
</reference>
<organism evidence="4 5">
    <name type="scientific">Mastacembelus armatus</name>
    <name type="common">zig-zag eel</name>
    <dbReference type="NCBI Taxonomy" id="205130"/>
    <lineage>
        <taxon>Eukaryota</taxon>
        <taxon>Metazoa</taxon>
        <taxon>Chordata</taxon>
        <taxon>Craniata</taxon>
        <taxon>Vertebrata</taxon>
        <taxon>Euteleostomi</taxon>
        <taxon>Actinopterygii</taxon>
        <taxon>Neopterygii</taxon>
        <taxon>Teleostei</taxon>
        <taxon>Neoteleostei</taxon>
        <taxon>Acanthomorphata</taxon>
        <taxon>Anabantaria</taxon>
        <taxon>Synbranchiformes</taxon>
        <taxon>Mastacembelidae</taxon>
        <taxon>Mastacembelus</taxon>
    </lineage>
</organism>
<dbReference type="PROSITE" id="PS51450">
    <property type="entry name" value="LRR"/>
    <property type="match status" value="1"/>
</dbReference>
<dbReference type="Ensembl" id="ENSMAMT00000026698.2">
    <property type="protein sequence ID" value="ENSMAMP00000026032.2"/>
    <property type="gene ID" value="ENSMAMG00000013526.2"/>
</dbReference>
<dbReference type="InterPro" id="IPR051261">
    <property type="entry name" value="NLR"/>
</dbReference>
<dbReference type="InParanoid" id="A0A3Q3MLS6"/>
<name>A0A3Q3MLS6_9TELE</name>
<dbReference type="PANTHER" id="PTHR24106">
    <property type="entry name" value="NACHT, LRR AND CARD DOMAINS-CONTAINING"/>
    <property type="match status" value="1"/>
</dbReference>
<evidence type="ECO:0000313" key="4">
    <source>
        <dbReference type="Ensembl" id="ENSMAMP00000026032.2"/>
    </source>
</evidence>
<evidence type="ECO:0000313" key="5">
    <source>
        <dbReference type="Proteomes" id="UP000261640"/>
    </source>
</evidence>
<keyword evidence="2" id="KW-0677">Repeat</keyword>
<proteinExistence type="predicted"/>
<dbReference type="GeneTree" id="ENSGT01150000286915"/>